<dbReference type="InterPro" id="IPR001991">
    <property type="entry name" value="Na-dicarboxylate_symporter"/>
</dbReference>
<keyword evidence="7" id="KW-0732">Signal</keyword>
<evidence type="ECO:0000256" key="4">
    <source>
        <dbReference type="ARBA" id="ARBA00022989"/>
    </source>
</evidence>
<comment type="caution">
    <text evidence="8">The sequence shown here is derived from an EMBL/GenBank/DDBJ whole genome shotgun (WGS) entry which is preliminary data.</text>
</comment>
<dbReference type="EMBL" id="JARBDR010000354">
    <property type="protein sequence ID" value="KAJ8313454.1"/>
    <property type="molecule type" value="Genomic_DNA"/>
</dbReference>
<evidence type="ECO:0000256" key="1">
    <source>
        <dbReference type="ARBA" id="ARBA00004141"/>
    </source>
</evidence>
<reference evidence="8 9" key="1">
    <citation type="submission" date="2022-12" db="EMBL/GenBank/DDBJ databases">
        <title>Chromosome-level genome of Tegillarca granosa.</title>
        <authorList>
            <person name="Kim J."/>
        </authorList>
    </citation>
    <scope>NUCLEOTIDE SEQUENCE [LARGE SCALE GENOMIC DNA]</scope>
    <source>
        <strain evidence="8">Teg-2019</strain>
        <tissue evidence="8">Adductor muscle</tissue>
    </source>
</reference>
<feature type="chain" id="PRO_5045160875" description="Amino acid transporter" evidence="7">
    <location>
        <begin position="24"/>
        <end position="339"/>
    </location>
</feature>
<comment type="caution">
    <text evidence="6">Lacks conserved residue(s) required for the propagation of feature annotation.</text>
</comment>
<evidence type="ECO:0000313" key="9">
    <source>
        <dbReference type="Proteomes" id="UP001217089"/>
    </source>
</evidence>
<dbReference type="PANTHER" id="PTHR11958:SF111">
    <property type="entry name" value="AMINO ACID TRANSPORTER"/>
    <property type="match status" value="1"/>
</dbReference>
<dbReference type="Proteomes" id="UP001217089">
    <property type="component" value="Unassembled WGS sequence"/>
</dbReference>
<evidence type="ECO:0000313" key="8">
    <source>
        <dbReference type="EMBL" id="KAJ8313454.1"/>
    </source>
</evidence>
<evidence type="ECO:0000256" key="7">
    <source>
        <dbReference type="SAM" id="SignalP"/>
    </source>
</evidence>
<keyword evidence="4 6" id="KW-1133">Transmembrane helix</keyword>
<keyword evidence="6" id="KW-0769">Symport</keyword>
<proteinExistence type="inferred from homology"/>
<feature type="signal peptide" evidence="7">
    <location>
        <begin position="1"/>
        <end position="23"/>
    </location>
</feature>
<keyword evidence="3 6" id="KW-0812">Transmembrane</keyword>
<gene>
    <name evidence="8" type="ORF">KUTeg_008995</name>
</gene>
<comment type="subcellular location">
    <subcellularLocation>
        <location evidence="1 6">Membrane</location>
        <topology evidence="1 6">Multi-pass membrane protein</topology>
    </subcellularLocation>
</comment>
<feature type="transmembrane region" description="Helical" evidence="6">
    <location>
        <begin position="114"/>
        <end position="137"/>
    </location>
</feature>
<keyword evidence="2 6" id="KW-0813">Transport</keyword>
<comment type="similarity">
    <text evidence="6">Belongs to the dicarboxylate/amino acid:cation symporter (DAACS) (TC 2.A.23) family.</text>
</comment>
<accession>A0ABQ9F7Z1</accession>
<dbReference type="SUPFAM" id="SSF118215">
    <property type="entry name" value="Proton glutamate symport protein"/>
    <property type="match status" value="1"/>
</dbReference>
<sequence>MTNILGCVLGGALSLAIKPGIGGQSIAVQNVTNTIQTQDIFVDLLRNIFPDNIVEASFAQAQTKYTSTNIIKTKNGTNGTIYEKLELLQKQRGKVDGTNVLGQMKSKAKPFLEFFSISSEVMLTPIGVTSLVIVSISDVDDIGDVFEKLGLFVATVTIGIILLHVVFLPLILFLTTRRNPYAYIVSIGKAWMIGFAATSTAVAIPEMLMSCEVKNNIDKRVSRFVIPFCVTLNADGSALYITSAAIFIGNVSVAVMALPSVPSSSIVTLVMILTSLNIPSHDIALLFAVEWFLDRIRTAANVLSHTTCAAVTYQFCKSSLTKIPAEALDEIELTVEKQE</sequence>
<evidence type="ECO:0000256" key="3">
    <source>
        <dbReference type="ARBA" id="ARBA00022692"/>
    </source>
</evidence>
<dbReference type="PANTHER" id="PTHR11958">
    <property type="entry name" value="SODIUM/DICARBOXYLATE SYMPORTER-RELATED"/>
    <property type="match status" value="1"/>
</dbReference>
<feature type="transmembrane region" description="Helical" evidence="6">
    <location>
        <begin position="149"/>
        <end position="175"/>
    </location>
</feature>
<dbReference type="InterPro" id="IPR050746">
    <property type="entry name" value="DAACS"/>
</dbReference>
<organism evidence="8 9">
    <name type="scientific">Tegillarca granosa</name>
    <name type="common">Malaysian cockle</name>
    <name type="synonym">Anadara granosa</name>
    <dbReference type="NCBI Taxonomy" id="220873"/>
    <lineage>
        <taxon>Eukaryota</taxon>
        <taxon>Metazoa</taxon>
        <taxon>Spiralia</taxon>
        <taxon>Lophotrochozoa</taxon>
        <taxon>Mollusca</taxon>
        <taxon>Bivalvia</taxon>
        <taxon>Autobranchia</taxon>
        <taxon>Pteriomorphia</taxon>
        <taxon>Arcoida</taxon>
        <taxon>Arcoidea</taxon>
        <taxon>Arcidae</taxon>
        <taxon>Tegillarca</taxon>
    </lineage>
</organism>
<evidence type="ECO:0000256" key="2">
    <source>
        <dbReference type="ARBA" id="ARBA00022448"/>
    </source>
</evidence>
<keyword evidence="9" id="KW-1185">Reference proteome</keyword>
<dbReference type="PRINTS" id="PR00173">
    <property type="entry name" value="EDTRNSPORT"/>
</dbReference>
<feature type="transmembrane region" description="Helical" evidence="6">
    <location>
        <begin position="224"/>
        <end position="248"/>
    </location>
</feature>
<name>A0ABQ9F7Z1_TEGGR</name>
<dbReference type="Gene3D" id="1.10.3860.10">
    <property type="entry name" value="Sodium:dicarboxylate symporter"/>
    <property type="match status" value="1"/>
</dbReference>
<protein>
    <recommendedName>
        <fullName evidence="6">Amino acid transporter</fullName>
    </recommendedName>
</protein>
<feature type="transmembrane region" description="Helical" evidence="6">
    <location>
        <begin position="181"/>
        <end position="204"/>
    </location>
</feature>
<keyword evidence="5 6" id="KW-0472">Membrane</keyword>
<dbReference type="Pfam" id="PF00375">
    <property type="entry name" value="SDF"/>
    <property type="match status" value="2"/>
</dbReference>
<evidence type="ECO:0000256" key="5">
    <source>
        <dbReference type="ARBA" id="ARBA00023136"/>
    </source>
</evidence>
<evidence type="ECO:0000256" key="6">
    <source>
        <dbReference type="RuleBase" id="RU361216"/>
    </source>
</evidence>
<dbReference type="InterPro" id="IPR036458">
    <property type="entry name" value="Na:dicarbo_symporter_sf"/>
</dbReference>